<protein>
    <submittedName>
        <fullName evidence="1">Uncharacterized protein</fullName>
    </submittedName>
</protein>
<organism evidence="1 2">
    <name type="scientific">Ehrlichia muris AS145</name>
    <dbReference type="NCBI Taxonomy" id="1423892"/>
    <lineage>
        <taxon>Bacteria</taxon>
        <taxon>Pseudomonadati</taxon>
        <taxon>Pseudomonadota</taxon>
        <taxon>Alphaproteobacteria</taxon>
        <taxon>Rickettsiales</taxon>
        <taxon>Anaplasmataceae</taxon>
        <taxon>Ehrlichia</taxon>
    </lineage>
</organism>
<accession>V9R7F6</accession>
<evidence type="ECO:0000313" key="1">
    <source>
        <dbReference type="EMBL" id="AHC39715.1"/>
    </source>
</evidence>
<proteinExistence type="predicted"/>
<dbReference type="AlphaFoldDB" id="V9R7F6"/>
<dbReference type="PATRIC" id="fig|1423892.3.peg.478"/>
<dbReference type="EMBL" id="CP006917">
    <property type="protein sequence ID" value="AHC39715.1"/>
    <property type="molecule type" value="Genomic_DNA"/>
</dbReference>
<dbReference type="Proteomes" id="UP000018689">
    <property type="component" value="Chromosome"/>
</dbReference>
<keyword evidence="2" id="KW-1185">Reference proteome</keyword>
<evidence type="ECO:0000313" key="2">
    <source>
        <dbReference type="Proteomes" id="UP000018689"/>
    </source>
</evidence>
<name>V9R7F6_9RICK</name>
<reference evidence="1 2" key="1">
    <citation type="journal article" date="2014" name="Genome Announc.">
        <title>Complete Genome Sequence of Ehrlichia muris Strain AS145T, a Model Monocytotropic Ehrlichia Strain.</title>
        <authorList>
            <person name="Thirumalapura N.R."/>
            <person name="Qin X."/>
            <person name="Kuriakose J.A."/>
            <person name="Walker D.H."/>
        </authorList>
    </citation>
    <scope>NUCLEOTIDE SEQUENCE [LARGE SCALE GENOMIC DNA]</scope>
    <source>
        <strain evidence="2">AS154</strain>
    </source>
</reference>
<dbReference type="KEGG" id="emr:EMUR_02325"/>
<gene>
    <name evidence="1" type="ORF">EMUR_02325</name>
</gene>
<sequence length="37" mass="4635">MISQKDMIMFIIFFEEEKLNFNITKKFIRCDNHYFSL</sequence>
<dbReference type="HOGENOM" id="CLU_3343152_0_0_5"/>